<name>A0ABN1A0R7_9SPHN</name>
<protein>
    <recommendedName>
        <fullName evidence="1">DUF7007 domain-containing protein</fullName>
    </recommendedName>
</protein>
<accession>A0ABN1A0R7</accession>
<dbReference type="RefSeq" id="WP_229954275.1">
    <property type="nucleotide sequence ID" value="NZ_BAAAEM010000002.1"/>
</dbReference>
<gene>
    <name evidence="2" type="ORF">GCM10009096_01640</name>
</gene>
<comment type="caution">
    <text evidence="2">The sequence shown here is derived from an EMBL/GenBank/DDBJ whole genome shotgun (WGS) entry which is preliminary data.</text>
</comment>
<keyword evidence="3" id="KW-1185">Reference proteome</keyword>
<proteinExistence type="predicted"/>
<dbReference type="InterPro" id="IPR054276">
    <property type="entry name" value="DUF7007"/>
</dbReference>
<dbReference type="Pfam" id="PF22653">
    <property type="entry name" value="DUF7007"/>
    <property type="match status" value="1"/>
</dbReference>
<evidence type="ECO:0000313" key="3">
    <source>
        <dbReference type="Proteomes" id="UP001500713"/>
    </source>
</evidence>
<evidence type="ECO:0000313" key="2">
    <source>
        <dbReference type="EMBL" id="GAA0464806.1"/>
    </source>
</evidence>
<evidence type="ECO:0000259" key="1">
    <source>
        <dbReference type="Pfam" id="PF22653"/>
    </source>
</evidence>
<dbReference type="EMBL" id="BAAAEM010000002">
    <property type="protein sequence ID" value="GAA0464806.1"/>
    <property type="molecule type" value="Genomic_DNA"/>
</dbReference>
<feature type="domain" description="DUF7007" evidence="1">
    <location>
        <begin position="11"/>
        <end position="94"/>
    </location>
</feature>
<dbReference type="Proteomes" id="UP001500713">
    <property type="component" value="Unassembled WGS sequence"/>
</dbReference>
<sequence>MQHPIYPDEAMGSPWGKPERQIWITQEILSISTGMGGGYFVTGNSFSQIPAYWRMHAVIGAAGWGTNWFENETGANGIIITFPGLFSQQQLASALDYADRHGLMDIASEGPKSKKSGE</sequence>
<reference evidence="2 3" key="1">
    <citation type="journal article" date="2019" name="Int. J. Syst. Evol. Microbiol.">
        <title>The Global Catalogue of Microorganisms (GCM) 10K type strain sequencing project: providing services to taxonomists for standard genome sequencing and annotation.</title>
        <authorList>
            <consortium name="The Broad Institute Genomics Platform"/>
            <consortium name="The Broad Institute Genome Sequencing Center for Infectious Disease"/>
            <person name="Wu L."/>
            <person name="Ma J."/>
        </authorList>
    </citation>
    <scope>NUCLEOTIDE SEQUENCE [LARGE SCALE GENOMIC DNA]</scope>
    <source>
        <strain evidence="2 3">JCM 14162</strain>
    </source>
</reference>
<organism evidence="2 3">
    <name type="scientific">Parasphingorhabdus litoris</name>
    <dbReference type="NCBI Taxonomy" id="394733"/>
    <lineage>
        <taxon>Bacteria</taxon>
        <taxon>Pseudomonadati</taxon>
        <taxon>Pseudomonadota</taxon>
        <taxon>Alphaproteobacteria</taxon>
        <taxon>Sphingomonadales</taxon>
        <taxon>Sphingomonadaceae</taxon>
        <taxon>Parasphingorhabdus</taxon>
    </lineage>
</organism>